<feature type="chain" id="PRO_5019554852" evidence="15">
    <location>
        <begin position="27"/>
        <end position="762"/>
    </location>
</feature>
<evidence type="ECO:0000313" key="18">
    <source>
        <dbReference type="EMBL" id="RMC97960.1"/>
    </source>
</evidence>
<gene>
    <name evidence="18" type="ORF">EAY64_09735</name>
</gene>
<evidence type="ECO:0000256" key="1">
    <source>
        <dbReference type="ARBA" id="ARBA00004571"/>
    </source>
</evidence>
<keyword evidence="7" id="KW-0406">Ion transport</keyword>
<evidence type="ECO:0000256" key="9">
    <source>
        <dbReference type="ARBA" id="ARBA00023136"/>
    </source>
</evidence>
<keyword evidence="11 12" id="KW-0998">Cell outer membrane</keyword>
<evidence type="ECO:0000256" key="7">
    <source>
        <dbReference type="ARBA" id="ARBA00023065"/>
    </source>
</evidence>
<evidence type="ECO:0000256" key="4">
    <source>
        <dbReference type="ARBA" id="ARBA00022452"/>
    </source>
</evidence>
<dbReference type="InterPro" id="IPR039426">
    <property type="entry name" value="TonB-dep_rcpt-like"/>
</dbReference>
<dbReference type="AlphaFoldDB" id="A0A454JIL9"/>
<name>A0A454JIL9_9NEIS</name>
<dbReference type="EMBL" id="RFAR01000038">
    <property type="protein sequence ID" value="RMC97960.1"/>
    <property type="molecule type" value="Genomic_DNA"/>
</dbReference>
<feature type="region of interest" description="Disordered" evidence="14">
    <location>
        <begin position="42"/>
        <end position="63"/>
    </location>
</feature>
<evidence type="ECO:0000256" key="12">
    <source>
        <dbReference type="PROSITE-ProRule" id="PRU01360"/>
    </source>
</evidence>
<accession>A0A454JIL9</accession>
<dbReference type="GO" id="GO:0044718">
    <property type="term" value="P:siderophore transmembrane transport"/>
    <property type="evidence" value="ECO:0007669"/>
    <property type="project" value="TreeGrafter"/>
</dbReference>
<evidence type="ECO:0000256" key="5">
    <source>
        <dbReference type="ARBA" id="ARBA00022692"/>
    </source>
</evidence>
<dbReference type="PANTHER" id="PTHR30069">
    <property type="entry name" value="TONB-DEPENDENT OUTER MEMBRANE RECEPTOR"/>
    <property type="match status" value="1"/>
</dbReference>
<dbReference type="InterPro" id="IPR036942">
    <property type="entry name" value="Beta-barrel_TonB_sf"/>
</dbReference>
<sequence>MMCSGEFQYRQLALAVAIAMCQVAHAQAENTDQQADKQLAEVTVQSPAASSGLPDNLPASSSGMSADKIAQTVNVTSTEDTVKYLPNVQVRKRYIGDQNSIIATRTSGQTSSARALLYADDILLSNLLGNNYAYPPRWNLVSPDEISHVDVFYGPFSAEYPGNSIGSVIVLSTRMPEKFEAHASSTLFDESFSQYKTSQHFTGSKNAVMLGDRQDKLAWILEAGHLDSLGHPATFAANPNKYTGASAATATSGAVSDTDTTGNKRLIIGATGAEHSIQDNANLKLSYDLSPTLKLNYTLGYWQNNSTVGVDSYLRDANGNPVYTGIVNINGQKYNLANAFQPSKKQQEHLLNALSFKTSTDGSWDWQGTVSIYDFSKDTQRSATAGLTGAGTITKLDGTGWQTVDLKGDWRPGGSLASEHQLRFGYHYDHYVLNSRSYATSDWQNGSQGNLTAAFAGNTQLNAVFAQDTWRLRPGTQLIIGGRYEWWDAYGGATTTGSYTSYDQNRSQQFFSPKAAMLFDLNEQWTLRTAYGRAYRTPTVAELFQGTAASSNTIVNNNPNLKAERADTGEITATRQLNGGTLRLTAFREELADALLSQTNTTVTPNVTNIQNIDRVRTNGLELAWEQSDIGLRGLDVSASLTYAKSEIIANGNNPASVGNPFPGIPEWRATAVVSYRQNDKLSYSLAARYSSFQTSDVNNTVVNTDVYGANSAYFIMDTRISYKLDRQFTVAVGVDNLNNYKSYAYHPMPQRTTYAQLKFDY</sequence>
<dbReference type="GO" id="GO:0015344">
    <property type="term" value="F:siderophore uptake transmembrane transporter activity"/>
    <property type="evidence" value="ECO:0007669"/>
    <property type="project" value="TreeGrafter"/>
</dbReference>
<evidence type="ECO:0000256" key="8">
    <source>
        <dbReference type="ARBA" id="ARBA00023077"/>
    </source>
</evidence>
<evidence type="ECO:0000256" key="14">
    <source>
        <dbReference type="SAM" id="MobiDB-lite"/>
    </source>
</evidence>
<keyword evidence="19" id="KW-1185">Reference proteome</keyword>
<dbReference type="InterPro" id="IPR012910">
    <property type="entry name" value="Plug_dom"/>
</dbReference>
<feature type="domain" description="TonB-dependent receptor plug" evidence="17">
    <location>
        <begin position="56"/>
        <end position="168"/>
    </location>
</feature>
<keyword evidence="8 13" id="KW-0798">TonB box</keyword>
<dbReference type="InterPro" id="IPR037066">
    <property type="entry name" value="Plug_dom_sf"/>
</dbReference>
<evidence type="ECO:0000259" key="16">
    <source>
        <dbReference type="Pfam" id="PF00593"/>
    </source>
</evidence>
<dbReference type="GO" id="GO:0009279">
    <property type="term" value="C:cell outer membrane"/>
    <property type="evidence" value="ECO:0007669"/>
    <property type="project" value="UniProtKB-SubCell"/>
</dbReference>
<keyword evidence="10 18" id="KW-0675">Receptor</keyword>
<feature type="domain" description="TonB-dependent receptor-like beta-barrel" evidence="16">
    <location>
        <begin position="292"/>
        <end position="738"/>
    </location>
</feature>
<evidence type="ECO:0000256" key="2">
    <source>
        <dbReference type="ARBA" id="ARBA00009810"/>
    </source>
</evidence>
<dbReference type="RefSeq" id="WP_103524579.1">
    <property type="nucleotide sequence ID" value="NZ_JAIZDC010000006.1"/>
</dbReference>
<dbReference type="SUPFAM" id="SSF56935">
    <property type="entry name" value="Porins"/>
    <property type="match status" value="1"/>
</dbReference>
<organism evidence="18 19">
    <name type="scientific">Aquitalea palustris</name>
    <dbReference type="NCBI Taxonomy" id="2480983"/>
    <lineage>
        <taxon>Bacteria</taxon>
        <taxon>Pseudomonadati</taxon>
        <taxon>Pseudomonadota</taxon>
        <taxon>Betaproteobacteria</taxon>
        <taxon>Neisseriales</taxon>
        <taxon>Chromobacteriaceae</taxon>
        <taxon>Aquitalea</taxon>
    </lineage>
</organism>
<dbReference type="Gene3D" id="2.170.130.10">
    <property type="entry name" value="TonB-dependent receptor, plug domain"/>
    <property type="match status" value="1"/>
</dbReference>
<comment type="caution">
    <text evidence="18">The sequence shown here is derived from an EMBL/GenBank/DDBJ whole genome shotgun (WGS) entry which is preliminary data.</text>
</comment>
<evidence type="ECO:0000256" key="15">
    <source>
        <dbReference type="SAM" id="SignalP"/>
    </source>
</evidence>
<reference evidence="18 19" key="1">
    <citation type="submission" date="2018-10" db="EMBL/GenBank/DDBJ databases">
        <title>Draft genome sequence of Aquitalea MWU14-2217 isolated from a wild cranberry bog in Provincetown, Massachusetts.</title>
        <authorList>
            <person name="Ebadzadsahrai G."/>
            <person name="Soby S."/>
        </authorList>
    </citation>
    <scope>NUCLEOTIDE SEQUENCE [LARGE SCALE GENOMIC DNA]</scope>
    <source>
        <strain evidence="18 19">MWU14-2217</strain>
    </source>
</reference>
<keyword evidence="5 12" id="KW-0812">Transmembrane</keyword>
<comment type="subcellular location">
    <subcellularLocation>
        <location evidence="1 12">Cell outer membrane</location>
        <topology evidence="1 12">Multi-pass membrane protein</topology>
    </subcellularLocation>
</comment>
<dbReference type="InterPro" id="IPR000531">
    <property type="entry name" value="Beta-barrel_TonB"/>
</dbReference>
<dbReference type="OrthoDB" id="9760620at2"/>
<feature type="signal peptide" evidence="15">
    <location>
        <begin position="1"/>
        <end position="26"/>
    </location>
</feature>
<evidence type="ECO:0000256" key="13">
    <source>
        <dbReference type="RuleBase" id="RU003357"/>
    </source>
</evidence>
<dbReference type="PANTHER" id="PTHR30069:SF53">
    <property type="entry name" value="COLICIN I RECEPTOR-RELATED"/>
    <property type="match status" value="1"/>
</dbReference>
<evidence type="ECO:0000256" key="10">
    <source>
        <dbReference type="ARBA" id="ARBA00023170"/>
    </source>
</evidence>
<protein>
    <submittedName>
        <fullName evidence="18">TonB-dependent receptor</fullName>
    </submittedName>
</protein>
<dbReference type="CDD" id="cd01347">
    <property type="entry name" value="ligand_gated_channel"/>
    <property type="match status" value="1"/>
</dbReference>
<dbReference type="Pfam" id="PF07715">
    <property type="entry name" value="Plug"/>
    <property type="match status" value="1"/>
</dbReference>
<dbReference type="PROSITE" id="PS52016">
    <property type="entry name" value="TONB_DEPENDENT_REC_3"/>
    <property type="match status" value="1"/>
</dbReference>
<keyword evidence="4 12" id="KW-1134">Transmembrane beta strand</keyword>
<dbReference type="Gene3D" id="2.40.170.20">
    <property type="entry name" value="TonB-dependent receptor, beta-barrel domain"/>
    <property type="match status" value="1"/>
</dbReference>
<comment type="similarity">
    <text evidence="2 12 13">Belongs to the TonB-dependent receptor family.</text>
</comment>
<keyword evidence="9 12" id="KW-0472">Membrane</keyword>
<keyword evidence="6 15" id="KW-0732">Signal</keyword>
<proteinExistence type="inferred from homology"/>
<evidence type="ECO:0000313" key="19">
    <source>
        <dbReference type="Proteomes" id="UP000274139"/>
    </source>
</evidence>
<dbReference type="Proteomes" id="UP000274139">
    <property type="component" value="Unassembled WGS sequence"/>
</dbReference>
<dbReference type="Pfam" id="PF00593">
    <property type="entry name" value="TonB_dep_Rec_b-barrel"/>
    <property type="match status" value="1"/>
</dbReference>
<evidence type="ECO:0000256" key="6">
    <source>
        <dbReference type="ARBA" id="ARBA00022729"/>
    </source>
</evidence>
<evidence type="ECO:0000256" key="3">
    <source>
        <dbReference type="ARBA" id="ARBA00022448"/>
    </source>
</evidence>
<evidence type="ECO:0000256" key="11">
    <source>
        <dbReference type="ARBA" id="ARBA00023237"/>
    </source>
</evidence>
<evidence type="ECO:0000259" key="17">
    <source>
        <dbReference type="Pfam" id="PF07715"/>
    </source>
</evidence>
<keyword evidence="3 12" id="KW-0813">Transport</keyword>